<reference evidence="2 3" key="1">
    <citation type="submission" date="2020-04" db="EMBL/GenBank/DDBJ databases">
        <authorList>
            <person name="De Canck E."/>
        </authorList>
    </citation>
    <scope>NUCLEOTIDE SEQUENCE [LARGE SCALE GENOMIC DNA]</scope>
    <source>
        <strain evidence="2 3">LMG 3431</strain>
    </source>
</reference>
<dbReference type="InterPro" id="IPR036291">
    <property type="entry name" value="NAD(P)-bd_dom_sf"/>
</dbReference>
<evidence type="ECO:0000259" key="1">
    <source>
        <dbReference type="Pfam" id="PF05368"/>
    </source>
</evidence>
<dbReference type="CDD" id="cd05251">
    <property type="entry name" value="NmrA_like_SDR_a"/>
    <property type="match status" value="1"/>
</dbReference>
<evidence type="ECO:0000313" key="3">
    <source>
        <dbReference type="Proteomes" id="UP000494108"/>
    </source>
</evidence>
<dbReference type="Pfam" id="PF05368">
    <property type="entry name" value="NmrA"/>
    <property type="match status" value="1"/>
</dbReference>
<evidence type="ECO:0000313" key="2">
    <source>
        <dbReference type="EMBL" id="CAB3638539.1"/>
    </source>
</evidence>
<protein>
    <recommendedName>
        <fullName evidence="1">NmrA-like domain-containing protein</fullName>
    </recommendedName>
</protein>
<organism evidence="2 3">
    <name type="scientific">Achromobacter pestifer</name>
    <dbReference type="NCBI Taxonomy" id="1353889"/>
    <lineage>
        <taxon>Bacteria</taxon>
        <taxon>Pseudomonadati</taxon>
        <taxon>Pseudomonadota</taxon>
        <taxon>Betaproteobacteria</taxon>
        <taxon>Burkholderiales</taxon>
        <taxon>Alcaligenaceae</taxon>
        <taxon>Achromobacter</taxon>
    </lineage>
</organism>
<dbReference type="InterPro" id="IPR051604">
    <property type="entry name" value="Ergot_Alk_Oxidoreductase"/>
</dbReference>
<dbReference type="RefSeq" id="WP_175174206.1">
    <property type="nucleotide sequence ID" value="NZ_CADIJX010000002.1"/>
</dbReference>
<sequence>MTLHSPTVLVVGAAGKFAGLVVPALLARGARVRALVRSVEEAEALRRAGVQEAVIGDLRDGASLREAASGADGVFYLGPAFSPDEAGMGVRMVQSAQAAGVRKFVFSSVIHPTQTDLANHASKIPVENALYSSGLEYTVLHPANFMQNIKGTWPRVREQGVFAEPFPTDTRIARVDYRDVAEVAAIALTQDRLAYATLELCADGAFNREEIAAMMSEALGRRIVPQAPGFKAWAIGAKLPYDAAQLALFEKVFEHYARAGLPGNSLALTAALGREPRGLKDFIFELAGRGTPPAAP</sequence>
<dbReference type="PANTHER" id="PTHR43162:SF1">
    <property type="entry name" value="PRESTALK A DIFFERENTIATION PROTEIN A"/>
    <property type="match status" value="1"/>
</dbReference>
<dbReference type="InterPro" id="IPR008030">
    <property type="entry name" value="NmrA-like"/>
</dbReference>
<proteinExistence type="predicted"/>
<feature type="domain" description="NmrA-like" evidence="1">
    <location>
        <begin position="7"/>
        <end position="224"/>
    </location>
</feature>
<accession>A0A6S6YRL5</accession>
<dbReference type="Proteomes" id="UP000494108">
    <property type="component" value="Unassembled WGS sequence"/>
</dbReference>
<dbReference type="Gene3D" id="3.40.50.720">
    <property type="entry name" value="NAD(P)-binding Rossmann-like Domain"/>
    <property type="match status" value="1"/>
</dbReference>
<dbReference type="Gene3D" id="3.90.25.10">
    <property type="entry name" value="UDP-galactose 4-epimerase, domain 1"/>
    <property type="match status" value="1"/>
</dbReference>
<dbReference type="EMBL" id="CADIJX010000002">
    <property type="protein sequence ID" value="CAB3638539.1"/>
    <property type="molecule type" value="Genomic_DNA"/>
</dbReference>
<dbReference type="PANTHER" id="PTHR43162">
    <property type="match status" value="1"/>
</dbReference>
<dbReference type="SUPFAM" id="SSF51735">
    <property type="entry name" value="NAD(P)-binding Rossmann-fold domains"/>
    <property type="match status" value="1"/>
</dbReference>
<gene>
    <name evidence="2" type="ORF">LMG3431_01889</name>
</gene>
<dbReference type="AlphaFoldDB" id="A0A6S6YRL5"/>
<keyword evidence="3" id="KW-1185">Reference proteome</keyword>
<name>A0A6S6YRL5_9BURK</name>